<dbReference type="AlphaFoldDB" id="A0A9D3MLD5"/>
<accession>A0A9D3MLD5</accession>
<name>A0A9D3MLD5_ANGAN</name>
<gene>
    <name evidence="1" type="ORF">ANANG_G00088490</name>
</gene>
<dbReference type="Proteomes" id="UP001044222">
    <property type="component" value="Unassembled WGS sequence"/>
</dbReference>
<keyword evidence="2" id="KW-1185">Reference proteome</keyword>
<dbReference type="EMBL" id="JAFIRN010000004">
    <property type="protein sequence ID" value="KAG5851011.1"/>
    <property type="molecule type" value="Genomic_DNA"/>
</dbReference>
<organism evidence="1 2">
    <name type="scientific">Anguilla anguilla</name>
    <name type="common">European freshwater eel</name>
    <name type="synonym">Muraena anguilla</name>
    <dbReference type="NCBI Taxonomy" id="7936"/>
    <lineage>
        <taxon>Eukaryota</taxon>
        <taxon>Metazoa</taxon>
        <taxon>Chordata</taxon>
        <taxon>Craniata</taxon>
        <taxon>Vertebrata</taxon>
        <taxon>Euteleostomi</taxon>
        <taxon>Actinopterygii</taxon>
        <taxon>Neopterygii</taxon>
        <taxon>Teleostei</taxon>
        <taxon>Anguilliformes</taxon>
        <taxon>Anguillidae</taxon>
        <taxon>Anguilla</taxon>
    </lineage>
</organism>
<proteinExistence type="predicted"/>
<sequence length="148" mass="17027">PYPCLFDCIPLFVFKHPGFPTGCAYSPLRSHFGLSSVSCMSISDHSLAIQCLRVKKVNGHDRQGGKNGQCCRRSFLLYRFKILELILSQWIFLYFKVFFPPVQFRCIGGLYTQKQRKLSVRWTSEAVGHFGSLWCAVHLLKCTKRKSD</sequence>
<protein>
    <submittedName>
        <fullName evidence="1">Uncharacterized protein</fullName>
    </submittedName>
</protein>
<feature type="non-terminal residue" evidence="1">
    <location>
        <position position="1"/>
    </location>
</feature>
<evidence type="ECO:0000313" key="1">
    <source>
        <dbReference type="EMBL" id="KAG5851011.1"/>
    </source>
</evidence>
<evidence type="ECO:0000313" key="2">
    <source>
        <dbReference type="Proteomes" id="UP001044222"/>
    </source>
</evidence>
<comment type="caution">
    <text evidence="1">The sequence shown here is derived from an EMBL/GenBank/DDBJ whole genome shotgun (WGS) entry which is preliminary data.</text>
</comment>
<reference evidence="1" key="1">
    <citation type="submission" date="2021-01" db="EMBL/GenBank/DDBJ databases">
        <title>A chromosome-scale assembly of European eel, Anguilla anguilla.</title>
        <authorList>
            <person name="Henkel C."/>
            <person name="Jong-Raadsen S.A."/>
            <person name="Dufour S."/>
            <person name="Weltzien F.-A."/>
            <person name="Palstra A.P."/>
            <person name="Pelster B."/>
            <person name="Spaink H.P."/>
            <person name="Van Den Thillart G.E."/>
            <person name="Jansen H."/>
            <person name="Zahm M."/>
            <person name="Klopp C."/>
            <person name="Cedric C."/>
            <person name="Louis A."/>
            <person name="Berthelot C."/>
            <person name="Parey E."/>
            <person name="Roest Crollius H."/>
            <person name="Montfort J."/>
            <person name="Robinson-Rechavi M."/>
            <person name="Bucao C."/>
            <person name="Bouchez O."/>
            <person name="Gislard M."/>
            <person name="Lluch J."/>
            <person name="Milhes M."/>
            <person name="Lampietro C."/>
            <person name="Lopez Roques C."/>
            <person name="Donnadieu C."/>
            <person name="Braasch I."/>
            <person name="Desvignes T."/>
            <person name="Postlethwait J."/>
            <person name="Bobe J."/>
            <person name="Guiguen Y."/>
            <person name="Dirks R."/>
        </authorList>
    </citation>
    <scope>NUCLEOTIDE SEQUENCE</scope>
    <source>
        <strain evidence="1">Tag_6206</strain>
        <tissue evidence="1">Liver</tissue>
    </source>
</reference>